<reference evidence="2 3" key="1">
    <citation type="submission" date="2014-09" db="EMBL/GenBank/DDBJ databases">
        <title>Whole Genome Shotgun of Flavobacterium aquatile LMG 4008.</title>
        <authorList>
            <person name="Gale A.N."/>
            <person name="Pipes S.E."/>
            <person name="Newman J.D."/>
        </authorList>
    </citation>
    <scope>NUCLEOTIDE SEQUENCE [LARGE SCALE GENOMIC DNA]</scope>
    <source>
        <strain evidence="2 3">LMG 4008</strain>
    </source>
</reference>
<evidence type="ECO:0000313" key="2">
    <source>
        <dbReference type="EMBL" id="KGD68019.1"/>
    </source>
</evidence>
<dbReference type="Proteomes" id="UP000029554">
    <property type="component" value="Unassembled WGS sequence"/>
</dbReference>
<dbReference type="AlphaFoldDB" id="A0A095SUG5"/>
<dbReference type="Gene3D" id="2.60.40.10">
    <property type="entry name" value="Immunoglobulins"/>
    <property type="match status" value="2"/>
</dbReference>
<dbReference type="NCBIfam" id="TIGR04131">
    <property type="entry name" value="Bac_Flav_CTERM"/>
    <property type="match status" value="1"/>
</dbReference>
<dbReference type="STRING" id="1453498.LG45_06900"/>
<dbReference type="InterPro" id="IPR026341">
    <property type="entry name" value="T9SS_type_B"/>
</dbReference>
<dbReference type="eggNOG" id="COG2373">
    <property type="taxonomic scope" value="Bacteria"/>
</dbReference>
<organism evidence="2 3">
    <name type="scientific">Flavobacterium aquatile LMG 4008 = ATCC 11947</name>
    <dbReference type="NCBI Taxonomy" id="1453498"/>
    <lineage>
        <taxon>Bacteria</taxon>
        <taxon>Pseudomonadati</taxon>
        <taxon>Bacteroidota</taxon>
        <taxon>Flavobacteriia</taxon>
        <taxon>Flavobacteriales</taxon>
        <taxon>Flavobacteriaceae</taxon>
        <taxon>Flavobacterium</taxon>
    </lineage>
</organism>
<keyword evidence="3" id="KW-1185">Reference proteome</keyword>
<dbReference type="InterPro" id="IPR013783">
    <property type="entry name" value="Ig-like_fold"/>
</dbReference>
<dbReference type="EMBL" id="JRHH01000003">
    <property type="protein sequence ID" value="KGD68019.1"/>
    <property type="molecule type" value="Genomic_DNA"/>
</dbReference>
<evidence type="ECO:0000256" key="1">
    <source>
        <dbReference type="SAM" id="SignalP"/>
    </source>
</evidence>
<dbReference type="Pfam" id="PF13585">
    <property type="entry name" value="CHU_C"/>
    <property type="match status" value="1"/>
</dbReference>
<comment type="caution">
    <text evidence="2">The sequence shown here is derived from an EMBL/GenBank/DDBJ whole genome shotgun (WGS) entry which is preliminary data.</text>
</comment>
<keyword evidence="1" id="KW-0732">Signal</keyword>
<feature type="chain" id="PRO_5001918255" description="Ig-like domain-containing protein" evidence="1">
    <location>
        <begin position="29"/>
        <end position="1169"/>
    </location>
</feature>
<proteinExistence type="predicted"/>
<dbReference type="RefSeq" id="WP_035125607.1">
    <property type="nucleotide sequence ID" value="NZ_JRHH01000003.1"/>
</dbReference>
<name>A0A095SUG5_9FLAO</name>
<accession>A0A095SUG5</accession>
<sequence>MKNSTFKTFKFFFIIFLFFQLSYSQLSAFTFNVTPTNETCLGNGALAFSVSGTLPGSTMDYSVYLLPNTTTPLVVVTTPTLTGLNAGNYLVIATQSLGANSAQKQQNVTIVNQIENLTFTINSIKVKCGNDGVLSVNVTNGNPVSYQILSGPITTPLQSSNTFQNLPVGVYQIRVYDSCGEAVVQTFTLTQALISLIIDPVTFQNTNLPSCNSILVSNFFGVLSGAEIAFPLTFQYTVYPPTGAPLTYSQVVTNGATASLVIPFYHNQSYYYNLKVIDACGNSYTRNNNVINKRFDFTPSVLKLSCTEVALKLVPEYYVNPYTVNFLTFPAGFNPSTFNASHPGPFSGIDVIYGGLGNSFPIGSYTIQMTDACGRTSTKAFTVTNDLPVPVAVGSNNGCGDINILMSAAQMVSVVIINAPASYTVPLPNNVSSLISPDGFQFFITGLPQGTYTFNVTDSCGIVHIVAATVAPYSPAQLSVIQRPGCSLGFGSVIVNDANGISAATLIAAPSSYTATLPQNLSANSVNSTFYFGSVPEGSYTFQFTSNCGALRTATINVVGYQVTNNVLNVTENCGSFNLFLQYTSNGTFIETYWLQKFNTVSGQWTHPSTGFVYNAGDQLSGLNSVPLLNNSNNLNLAFTGQFRILKSFRYLVNSEYTSCVQIINNFDFSGGPKIINVYAFLCSSTTNEVIVEATGLPPLNYSITTKNGLPFVVNNGTSNSFTNLDPAIYNFQVQDFCGNIVNSIFDITELEPFEIQSTVTCNGFDGSLSVPLFSFLTYEWYKGNETGTILSTSNVLNFTPYNSATDSGIYHVLITNPSNTTSCVDTILDFTIQPDPTPPNAGLDGTVSFCGAQTQLNLSNYIVGAFDTTGVWTEVTASGGTLTGNLWDATSVNFGTYQFKYTVNGSCATSDESFVEITINPIPQTPVASVDSVVCDGQNLQLYATTIIGSTYQWNGPNGFTSSDQNPIIENATSINNGTYTVKTLANDCESPLASIDVEISALPEFEIVFECIDNEATLTAVSLNNSFDEGTATYQWSNADGYTSSTNPTIITGEEKGIYMLTITNSLGCSTTNTFDVLNTLCKIPKGVSPNADGNNDSFDLSGFSNVEKVKIFNRYGMVVYELDNYVDQWKGQDKKGNLLPSATYYYLVNFAGSEAKTGWVYLLREE</sequence>
<protein>
    <recommendedName>
        <fullName evidence="4">Ig-like domain-containing protein</fullName>
    </recommendedName>
</protein>
<feature type="signal peptide" evidence="1">
    <location>
        <begin position="1"/>
        <end position="28"/>
    </location>
</feature>
<dbReference type="OrthoDB" id="601690at2"/>
<evidence type="ECO:0008006" key="4">
    <source>
        <dbReference type="Google" id="ProtNLM"/>
    </source>
</evidence>
<gene>
    <name evidence="2" type="ORF">LG45_06900</name>
</gene>
<dbReference type="eggNOG" id="COG1361">
    <property type="taxonomic scope" value="Bacteria"/>
</dbReference>
<evidence type="ECO:0000313" key="3">
    <source>
        <dbReference type="Proteomes" id="UP000029554"/>
    </source>
</evidence>